<evidence type="ECO:0000313" key="1">
    <source>
        <dbReference type="EMBL" id="TFK94625.1"/>
    </source>
</evidence>
<dbReference type="EMBL" id="ML210967">
    <property type="protein sequence ID" value="TFK94625.1"/>
    <property type="molecule type" value="Genomic_DNA"/>
</dbReference>
<name>A0A5C3PXQ0_9APHY</name>
<organism evidence="1 2">
    <name type="scientific">Polyporus arcularius HHB13444</name>
    <dbReference type="NCBI Taxonomy" id="1314778"/>
    <lineage>
        <taxon>Eukaryota</taxon>
        <taxon>Fungi</taxon>
        <taxon>Dikarya</taxon>
        <taxon>Basidiomycota</taxon>
        <taxon>Agaricomycotina</taxon>
        <taxon>Agaricomycetes</taxon>
        <taxon>Polyporales</taxon>
        <taxon>Polyporaceae</taxon>
        <taxon>Polyporus</taxon>
    </lineage>
</organism>
<gene>
    <name evidence="1" type="ORF">K466DRAFT_571744</name>
</gene>
<evidence type="ECO:0000313" key="2">
    <source>
        <dbReference type="Proteomes" id="UP000308197"/>
    </source>
</evidence>
<dbReference type="Proteomes" id="UP000308197">
    <property type="component" value="Unassembled WGS sequence"/>
</dbReference>
<sequence>MSEATETIILFPPDSHNPPIDLNLKKFMGTWHVTHSTLPLWKSRKDVTITYALKTSPSDETVKFDDVVEYRSKLDSPSSIRSRVVGIDTLMAAPDANTLTGAPGSGSSKSAFDTPVLATHDTTPTAFKPAQTRYKWRGKGWLMIASSRWQLLGCSRDLSPENSAAWASRAAQGVPAHVVQEIVGKVKALGGDVATLAEGIFEVERSGHDEGP</sequence>
<proteinExistence type="predicted"/>
<protein>
    <submittedName>
        <fullName evidence="1">Uncharacterized protein</fullName>
    </submittedName>
</protein>
<keyword evidence="2" id="KW-1185">Reference proteome</keyword>
<dbReference type="STRING" id="1314778.A0A5C3PXQ0"/>
<dbReference type="AlphaFoldDB" id="A0A5C3PXQ0"/>
<dbReference type="InParanoid" id="A0A5C3PXQ0"/>
<reference evidence="1 2" key="1">
    <citation type="journal article" date="2019" name="Nat. Ecol. Evol.">
        <title>Megaphylogeny resolves global patterns of mushroom evolution.</title>
        <authorList>
            <person name="Varga T."/>
            <person name="Krizsan K."/>
            <person name="Foldi C."/>
            <person name="Dima B."/>
            <person name="Sanchez-Garcia M."/>
            <person name="Sanchez-Ramirez S."/>
            <person name="Szollosi G.J."/>
            <person name="Szarkandi J.G."/>
            <person name="Papp V."/>
            <person name="Albert L."/>
            <person name="Andreopoulos W."/>
            <person name="Angelini C."/>
            <person name="Antonin V."/>
            <person name="Barry K.W."/>
            <person name="Bougher N.L."/>
            <person name="Buchanan P."/>
            <person name="Buyck B."/>
            <person name="Bense V."/>
            <person name="Catcheside P."/>
            <person name="Chovatia M."/>
            <person name="Cooper J."/>
            <person name="Damon W."/>
            <person name="Desjardin D."/>
            <person name="Finy P."/>
            <person name="Geml J."/>
            <person name="Haridas S."/>
            <person name="Hughes K."/>
            <person name="Justo A."/>
            <person name="Karasinski D."/>
            <person name="Kautmanova I."/>
            <person name="Kiss B."/>
            <person name="Kocsube S."/>
            <person name="Kotiranta H."/>
            <person name="LaButti K.M."/>
            <person name="Lechner B.E."/>
            <person name="Liimatainen K."/>
            <person name="Lipzen A."/>
            <person name="Lukacs Z."/>
            <person name="Mihaltcheva S."/>
            <person name="Morgado L.N."/>
            <person name="Niskanen T."/>
            <person name="Noordeloos M.E."/>
            <person name="Ohm R.A."/>
            <person name="Ortiz-Santana B."/>
            <person name="Ovrebo C."/>
            <person name="Racz N."/>
            <person name="Riley R."/>
            <person name="Savchenko A."/>
            <person name="Shiryaev A."/>
            <person name="Soop K."/>
            <person name="Spirin V."/>
            <person name="Szebenyi C."/>
            <person name="Tomsovsky M."/>
            <person name="Tulloss R.E."/>
            <person name="Uehling J."/>
            <person name="Grigoriev I.V."/>
            <person name="Vagvolgyi C."/>
            <person name="Papp T."/>
            <person name="Martin F.M."/>
            <person name="Miettinen O."/>
            <person name="Hibbett D.S."/>
            <person name="Nagy L.G."/>
        </authorList>
    </citation>
    <scope>NUCLEOTIDE SEQUENCE [LARGE SCALE GENOMIC DNA]</scope>
    <source>
        <strain evidence="1 2">HHB13444</strain>
    </source>
</reference>
<accession>A0A5C3PXQ0</accession>